<dbReference type="CDD" id="cd01672">
    <property type="entry name" value="TMPK"/>
    <property type="match status" value="1"/>
</dbReference>
<evidence type="ECO:0000313" key="13">
    <source>
        <dbReference type="EMBL" id="MFC3686155.1"/>
    </source>
</evidence>
<comment type="catalytic activity">
    <reaction evidence="10 11">
        <text>dTMP + ATP = dTDP + ADP</text>
        <dbReference type="Rhea" id="RHEA:13517"/>
        <dbReference type="ChEBI" id="CHEBI:30616"/>
        <dbReference type="ChEBI" id="CHEBI:58369"/>
        <dbReference type="ChEBI" id="CHEBI:63528"/>
        <dbReference type="ChEBI" id="CHEBI:456216"/>
        <dbReference type="EC" id="2.7.4.9"/>
    </reaction>
</comment>
<dbReference type="Proteomes" id="UP001595729">
    <property type="component" value="Unassembled WGS sequence"/>
</dbReference>
<dbReference type="PANTHER" id="PTHR10344">
    <property type="entry name" value="THYMIDYLATE KINASE"/>
    <property type="match status" value="1"/>
</dbReference>
<evidence type="ECO:0000313" key="14">
    <source>
        <dbReference type="Proteomes" id="UP001595729"/>
    </source>
</evidence>
<dbReference type="Gene3D" id="3.40.50.300">
    <property type="entry name" value="P-loop containing nucleotide triphosphate hydrolases"/>
    <property type="match status" value="1"/>
</dbReference>
<evidence type="ECO:0000256" key="6">
    <source>
        <dbReference type="ARBA" id="ARBA00022741"/>
    </source>
</evidence>
<evidence type="ECO:0000256" key="5">
    <source>
        <dbReference type="ARBA" id="ARBA00022727"/>
    </source>
</evidence>
<proteinExistence type="inferred from homology"/>
<evidence type="ECO:0000256" key="1">
    <source>
        <dbReference type="ARBA" id="ARBA00009776"/>
    </source>
</evidence>
<comment type="similarity">
    <text evidence="1 11">Belongs to the thymidylate kinase family.</text>
</comment>
<gene>
    <name evidence="11 13" type="primary">tmk</name>
    <name evidence="13" type="ORF">ACFOPI_21370</name>
</gene>
<dbReference type="InterPro" id="IPR018094">
    <property type="entry name" value="Thymidylate_kinase"/>
</dbReference>
<dbReference type="PANTHER" id="PTHR10344:SF4">
    <property type="entry name" value="UMP-CMP KINASE 2, MITOCHONDRIAL"/>
    <property type="match status" value="1"/>
</dbReference>
<protein>
    <recommendedName>
        <fullName evidence="3 11">Thymidylate kinase</fullName>
        <ecNumber evidence="2 11">2.7.4.9</ecNumber>
    </recommendedName>
    <alternativeName>
        <fullName evidence="9 11">dTMP kinase</fullName>
    </alternativeName>
</protein>
<organism evidence="13 14">
    <name type="scientific">Hydrogenophaga luteola</name>
    <dbReference type="NCBI Taxonomy" id="1591122"/>
    <lineage>
        <taxon>Bacteria</taxon>
        <taxon>Pseudomonadati</taxon>
        <taxon>Pseudomonadota</taxon>
        <taxon>Betaproteobacteria</taxon>
        <taxon>Burkholderiales</taxon>
        <taxon>Comamonadaceae</taxon>
        <taxon>Hydrogenophaga</taxon>
    </lineage>
</organism>
<dbReference type="InterPro" id="IPR039430">
    <property type="entry name" value="Thymidylate_kin-like_dom"/>
</dbReference>
<sequence>MSPEATTSRGLFISFEGIDGAGKSTHIDGLAKAFRDQGRTVTLTREPGGTPLAEKLRTMVLGDPMDPLTESLLVFAARRDHLVTVIEPALARGEVVLCDRFTDATFAYQGGGRGFDLQVLGTLERWVQTTPAAETSLRQPDLTVWFDLPPETAAARLADARTPDRFEAQPLEFFRRVAAGYAARAEAQPARFARIQADQTRHQVWQQLTATFVRRGWLSIMVAANSGPT</sequence>
<evidence type="ECO:0000256" key="3">
    <source>
        <dbReference type="ARBA" id="ARBA00017144"/>
    </source>
</evidence>
<dbReference type="EC" id="2.7.4.9" evidence="2 11"/>
<dbReference type="SUPFAM" id="SSF52540">
    <property type="entry name" value="P-loop containing nucleoside triphosphate hydrolases"/>
    <property type="match status" value="1"/>
</dbReference>
<keyword evidence="5 11" id="KW-0545">Nucleotide biosynthesis</keyword>
<dbReference type="RefSeq" id="WP_382178516.1">
    <property type="nucleotide sequence ID" value="NZ_JBHRXX010000009.1"/>
</dbReference>
<dbReference type="Pfam" id="PF02223">
    <property type="entry name" value="Thymidylate_kin"/>
    <property type="match status" value="1"/>
</dbReference>
<keyword evidence="14" id="KW-1185">Reference proteome</keyword>
<keyword evidence="7 11" id="KW-0418">Kinase</keyword>
<keyword evidence="8 11" id="KW-0067">ATP-binding</keyword>
<evidence type="ECO:0000256" key="2">
    <source>
        <dbReference type="ARBA" id="ARBA00012980"/>
    </source>
</evidence>
<evidence type="ECO:0000256" key="9">
    <source>
        <dbReference type="ARBA" id="ARBA00029962"/>
    </source>
</evidence>
<feature type="domain" description="Thymidylate kinase-like" evidence="12">
    <location>
        <begin position="15"/>
        <end position="206"/>
    </location>
</feature>
<comment type="caution">
    <text evidence="13">The sequence shown here is derived from an EMBL/GenBank/DDBJ whole genome shotgun (WGS) entry which is preliminary data.</text>
</comment>
<dbReference type="GO" id="GO:0004798">
    <property type="term" value="F:dTMP kinase activity"/>
    <property type="evidence" value="ECO:0007669"/>
    <property type="project" value="UniProtKB-EC"/>
</dbReference>
<dbReference type="EMBL" id="JBHRXX010000009">
    <property type="protein sequence ID" value="MFC3686155.1"/>
    <property type="molecule type" value="Genomic_DNA"/>
</dbReference>
<name>A0ABV7W9M1_9BURK</name>
<dbReference type="InterPro" id="IPR027417">
    <property type="entry name" value="P-loop_NTPase"/>
</dbReference>
<feature type="binding site" evidence="11">
    <location>
        <begin position="17"/>
        <end position="24"/>
    </location>
    <ligand>
        <name>ATP</name>
        <dbReference type="ChEBI" id="CHEBI:30616"/>
    </ligand>
</feature>
<evidence type="ECO:0000259" key="12">
    <source>
        <dbReference type="Pfam" id="PF02223"/>
    </source>
</evidence>
<dbReference type="NCBIfam" id="TIGR00041">
    <property type="entry name" value="DTMP_kinase"/>
    <property type="match status" value="1"/>
</dbReference>
<evidence type="ECO:0000256" key="8">
    <source>
        <dbReference type="ARBA" id="ARBA00022840"/>
    </source>
</evidence>
<comment type="function">
    <text evidence="11">Phosphorylation of dTMP to form dTDP in both de novo and salvage pathways of dTTP synthesis.</text>
</comment>
<evidence type="ECO:0000256" key="4">
    <source>
        <dbReference type="ARBA" id="ARBA00022679"/>
    </source>
</evidence>
<keyword evidence="4 11" id="KW-0808">Transferase</keyword>
<reference evidence="14" key="1">
    <citation type="journal article" date="2019" name="Int. J. Syst. Evol. Microbiol.">
        <title>The Global Catalogue of Microorganisms (GCM) 10K type strain sequencing project: providing services to taxonomists for standard genome sequencing and annotation.</title>
        <authorList>
            <consortium name="The Broad Institute Genomics Platform"/>
            <consortium name="The Broad Institute Genome Sequencing Center for Infectious Disease"/>
            <person name="Wu L."/>
            <person name="Ma J."/>
        </authorList>
    </citation>
    <scope>NUCLEOTIDE SEQUENCE [LARGE SCALE GENOMIC DNA]</scope>
    <source>
        <strain evidence="14">KCTC 42501</strain>
    </source>
</reference>
<evidence type="ECO:0000256" key="7">
    <source>
        <dbReference type="ARBA" id="ARBA00022777"/>
    </source>
</evidence>
<accession>A0ABV7W9M1</accession>
<evidence type="ECO:0000256" key="10">
    <source>
        <dbReference type="ARBA" id="ARBA00048743"/>
    </source>
</evidence>
<dbReference type="HAMAP" id="MF_00165">
    <property type="entry name" value="Thymidylate_kinase"/>
    <property type="match status" value="1"/>
</dbReference>
<evidence type="ECO:0000256" key="11">
    <source>
        <dbReference type="HAMAP-Rule" id="MF_00165"/>
    </source>
</evidence>
<keyword evidence="6 11" id="KW-0547">Nucleotide-binding</keyword>